<dbReference type="SUPFAM" id="SSF49562">
    <property type="entry name" value="C2 domain (Calcium/lipid-binding domain, CaLB)"/>
    <property type="match status" value="1"/>
</dbReference>
<keyword evidence="5" id="KW-0472">Membrane</keyword>
<dbReference type="GO" id="GO:0016020">
    <property type="term" value="C:membrane"/>
    <property type="evidence" value="ECO:0007669"/>
    <property type="project" value="UniProtKB-SubCell"/>
</dbReference>
<dbReference type="Proteomes" id="UP001234989">
    <property type="component" value="Chromosome 6"/>
</dbReference>
<keyword evidence="4" id="KW-0446">Lipid-binding</keyword>
<evidence type="ECO:0000259" key="6">
    <source>
        <dbReference type="PROSITE" id="PS51847"/>
    </source>
</evidence>
<dbReference type="GO" id="GO:0005783">
    <property type="term" value="C:endoplasmic reticulum"/>
    <property type="evidence" value="ECO:0007669"/>
    <property type="project" value="TreeGrafter"/>
</dbReference>
<keyword evidence="3" id="KW-0445">Lipid transport</keyword>
<evidence type="ECO:0000313" key="8">
    <source>
        <dbReference type="Proteomes" id="UP001234989"/>
    </source>
</evidence>
<reference evidence="7" key="1">
    <citation type="submission" date="2023-08" db="EMBL/GenBank/DDBJ databases">
        <title>A de novo genome assembly of Solanum verrucosum Schlechtendal, a Mexican diploid species geographically isolated from the other diploid A-genome species in potato relatives.</title>
        <authorList>
            <person name="Hosaka K."/>
        </authorList>
    </citation>
    <scope>NUCLEOTIDE SEQUENCE</scope>
    <source>
        <tissue evidence="7">Young leaves</tissue>
    </source>
</reference>
<proteinExistence type="predicted"/>
<dbReference type="Gene3D" id="2.60.40.150">
    <property type="entry name" value="C2 domain"/>
    <property type="match status" value="1"/>
</dbReference>
<dbReference type="Pfam" id="PF00168">
    <property type="entry name" value="C2"/>
    <property type="match status" value="1"/>
</dbReference>
<evidence type="ECO:0000256" key="1">
    <source>
        <dbReference type="ARBA" id="ARBA00004370"/>
    </source>
</evidence>
<evidence type="ECO:0000256" key="3">
    <source>
        <dbReference type="ARBA" id="ARBA00023055"/>
    </source>
</evidence>
<dbReference type="GO" id="GO:0006869">
    <property type="term" value="P:lipid transport"/>
    <property type="evidence" value="ECO:0007669"/>
    <property type="project" value="UniProtKB-KW"/>
</dbReference>
<name>A0AAF0QYS0_SOLVR</name>
<evidence type="ECO:0000256" key="2">
    <source>
        <dbReference type="ARBA" id="ARBA00022448"/>
    </source>
</evidence>
<comment type="subcellular location">
    <subcellularLocation>
        <location evidence="1">Membrane</location>
    </subcellularLocation>
</comment>
<organism evidence="7 8">
    <name type="scientific">Solanum verrucosum</name>
    <dbReference type="NCBI Taxonomy" id="315347"/>
    <lineage>
        <taxon>Eukaryota</taxon>
        <taxon>Viridiplantae</taxon>
        <taxon>Streptophyta</taxon>
        <taxon>Embryophyta</taxon>
        <taxon>Tracheophyta</taxon>
        <taxon>Spermatophyta</taxon>
        <taxon>Magnoliopsida</taxon>
        <taxon>eudicotyledons</taxon>
        <taxon>Gunneridae</taxon>
        <taxon>Pentapetalae</taxon>
        <taxon>asterids</taxon>
        <taxon>lamiids</taxon>
        <taxon>Solanales</taxon>
        <taxon>Solanaceae</taxon>
        <taxon>Solanoideae</taxon>
        <taxon>Solaneae</taxon>
        <taxon>Solanum</taxon>
    </lineage>
</organism>
<keyword evidence="8" id="KW-1185">Reference proteome</keyword>
<feature type="domain" description="SMP-LTD" evidence="6">
    <location>
        <begin position="1"/>
        <end position="105"/>
    </location>
</feature>
<dbReference type="InterPro" id="IPR000008">
    <property type="entry name" value="C2_dom"/>
</dbReference>
<protein>
    <recommendedName>
        <fullName evidence="6">SMP-LTD domain-containing protein</fullName>
    </recommendedName>
</protein>
<dbReference type="AlphaFoldDB" id="A0AAF0QYS0"/>
<accession>A0AAF0QYS0</accession>
<dbReference type="InterPro" id="IPR031468">
    <property type="entry name" value="SMP_LBD"/>
</dbReference>
<dbReference type="EMBL" id="CP133617">
    <property type="protein sequence ID" value="WMV32969.1"/>
    <property type="molecule type" value="Genomic_DNA"/>
</dbReference>
<dbReference type="GO" id="GO:0008289">
    <property type="term" value="F:lipid binding"/>
    <property type="evidence" value="ECO:0007669"/>
    <property type="project" value="UniProtKB-KW"/>
</dbReference>
<evidence type="ECO:0000256" key="5">
    <source>
        <dbReference type="ARBA" id="ARBA00023136"/>
    </source>
</evidence>
<dbReference type="PROSITE" id="PS51847">
    <property type="entry name" value="SMP"/>
    <property type="match status" value="1"/>
</dbReference>
<dbReference type="InterPro" id="IPR045050">
    <property type="entry name" value="Synaptotagmin_plant"/>
</dbReference>
<evidence type="ECO:0000313" key="7">
    <source>
        <dbReference type="EMBL" id="WMV32969.1"/>
    </source>
</evidence>
<dbReference type="PANTHER" id="PTHR10774">
    <property type="entry name" value="EXTENDED SYNAPTOTAGMIN-RELATED"/>
    <property type="match status" value="1"/>
</dbReference>
<dbReference type="InterPro" id="IPR035892">
    <property type="entry name" value="C2_domain_sf"/>
</dbReference>
<keyword evidence="2" id="KW-0813">Transport</keyword>
<dbReference type="PANTHER" id="PTHR10774:SF149">
    <property type="entry name" value="SYNAPTOTAGMIN-5"/>
    <property type="match status" value="1"/>
</dbReference>
<sequence length="157" mass="17824">MQWDGNPSIILDIKTYVGVALPVQVKNIRFTSIFKLIFRPLVDEFHCFRVVCYSLRQKKKLDFTLKAIGGDMTVIPGLSNAIEGTIRDVVEDSITWPVRKVTPILPGDYSDLELRPTGVLKVKLVQAKELTNKDLIGKSDPFVVLYVYPLRDKMKKS</sequence>
<evidence type="ECO:0000256" key="4">
    <source>
        <dbReference type="ARBA" id="ARBA00023121"/>
    </source>
</evidence>
<gene>
    <name evidence="7" type="ORF">MTR67_026354</name>
</gene>